<keyword evidence="1" id="KW-0808">Transferase</keyword>
<accession>A0ABT5BD72</accession>
<dbReference type="Pfam" id="PF08541">
    <property type="entry name" value="ACP_syn_III_C"/>
    <property type="match status" value="1"/>
</dbReference>
<evidence type="ECO:0000256" key="1">
    <source>
        <dbReference type="ARBA" id="ARBA00022679"/>
    </source>
</evidence>
<proteinExistence type="predicted"/>
<evidence type="ECO:0000313" key="5">
    <source>
        <dbReference type="EMBL" id="MDC0672076.1"/>
    </source>
</evidence>
<evidence type="ECO:0000313" key="6">
    <source>
        <dbReference type="Proteomes" id="UP001217838"/>
    </source>
</evidence>
<keyword evidence="2" id="KW-0012">Acyltransferase</keyword>
<organism evidence="5 6">
    <name type="scientific">Nannocystis radixulma</name>
    <dbReference type="NCBI Taxonomy" id="2995305"/>
    <lineage>
        <taxon>Bacteria</taxon>
        <taxon>Pseudomonadati</taxon>
        <taxon>Myxococcota</taxon>
        <taxon>Polyangia</taxon>
        <taxon>Nannocystales</taxon>
        <taxon>Nannocystaceae</taxon>
        <taxon>Nannocystis</taxon>
    </lineage>
</organism>
<dbReference type="InterPro" id="IPR013747">
    <property type="entry name" value="ACP_syn_III_C"/>
</dbReference>
<sequence>MTFDYANLRQHRPTIVGAGAYVPDIRMSTARIARIIPGWTPERIVDRTGIHERRYLWDIDDDTGKAIEPARGDGSVPTSGVDMSEIALRKALQAARLRSASLDAIFVVTCTPDRPSFGQDAMALHRRLDCRADCYAMVFDSGCGGTMYVFDMVAKMIAAGAIRTAAIVGSNFTSSMVDRDLYTQSIPLDGSDKSIGAFLSAYVFGDGAGAIILQGEDDGERGVVASVAGNEHLDLVFRPGGGALLPPCSPRSRPIDTAFVVNGALVQQSYLRCMRQSLDHVLARASTPVDAVRRYYMHQPNQRLLEHFAASMGMRPDQLASNVARHGNTSSAGMLILLAEDIERGAVALGSGDLVAFAAIGAGAHVGAQLVRL</sequence>
<feature type="domain" description="Beta-ketoacyl-[acyl-carrier-protein] synthase III N-terminal" evidence="4">
    <location>
        <begin position="141"/>
        <end position="229"/>
    </location>
</feature>
<dbReference type="InterPro" id="IPR013751">
    <property type="entry name" value="ACP_syn_III_N"/>
</dbReference>
<dbReference type="EMBL" id="JAQNDN010000019">
    <property type="protein sequence ID" value="MDC0672076.1"/>
    <property type="molecule type" value="Genomic_DNA"/>
</dbReference>
<dbReference type="Proteomes" id="UP001217838">
    <property type="component" value="Unassembled WGS sequence"/>
</dbReference>
<keyword evidence="6" id="KW-1185">Reference proteome</keyword>
<evidence type="ECO:0000259" key="3">
    <source>
        <dbReference type="Pfam" id="PF08541"/>
    </source>
</evidence>
<dbReference type="SUPFAM" id="SSF53901">
    <property type="entry name" value="Thiolase-like"/>
    <property type="match status" value="2"/>
</dbReference>
<gene>
    <name evidence="5" type="ORF">POL58_30295</name>
</gene>
<dbReference type="RefSeq" id="WP_272003246.1">
    <property type="nucleotide sequence ID" value="NZ_JAQNDN010000019.1"/>
</dbReference>
<protein>
    <submittedName>
        <fullName evidence="5">3-oxoacyl-[acyl-carrier-protein] synthase III C-terminal domain-containing protein</fullName>
    </submittedName>
</protein>
<evidence type="ECO:0000256" key="2">
    <source>
        <dbReference type="ARBA" id="ARBA00023315"/>
    </source>
</evidence>
<dbReference type="Gene3D" id="3.40.47.10">
    <property type="match status" value="1"/>
</dbReference>
<reference evidence="5 6" key="1">
    <citation type="submission" date="2022-11" db="EMBL/GenBank/DDBJ databases">
        <title>Minimal conservation of predation-associated metabolite biosynthetic gene clusters underscores biosynthetic potential of Myxococcota including descriptions for ten novel species: Archangium lansinium sp. nov., Myxococcus landrumus sp. nov., Nannocystis bai.</title>
        <authorList>
            <person name="Ahearne A."/>
            <person name="Stevens C."/>
            <person name="Dowd S."/>
        </authorList>
    </citation>
    <scope>NUCLEOTIDE SEQUENCE [LARGE SCALE GENOMIC DNA]</scope>
    <source>
        <strain evidence="5 6">NCELM</strain>
    </source>
</reference>
<dbReference type="PANTHER" id="PTHR34069">
    <property type="entry name" value="3-OXOACYL-[ACYL-CARRIER-PROTEIN] SYNTHASE 3"/>
    <property type="match status" value="1"/>
</dbReference>
<dbReference type="InterPro" id="IPR016039">
    <property type="entry name" value="Thiolase-like"/>
</dbReference>
<comment type="caution">
    <text evidence="5">The sequence shown here is derived from an EMBL/GenBank/DDBJ whole genome shotgun (WGS) entry which is preliminary data.</text>
</comment>
<dbReference type="Pfam" id="PF08545">
    <property type="entry name" value="ACP_syn_III"/>
    <property type="match status" value="1"/>
</dbReference>
<name>A0ABT5BD72_9BACT</name>
<evidence type="ECO:0000259" key="4">
    <source>
        <dbReference type="Pfam" id="PF08545"/>
    </source>
</evidence>
<dbReference type="PANTHER" id="PTHR34069:SF2">
    <property type="entry name" value="BETA-KETOACYL-[ACYL-CARRIER-PROTEIN] SYNTHASE III"/>
    <property type="match status" value="1"/>
</dbReference>
<feature type="domain" description="Beta-ketoacyl-[acyl-carrier-protein] synthase III C-terminal" evidence="3">
    <location>
        <begin position="282"/>
        <end position="372"/>
    </location>
</feature>